<dbReference type="Proteomes" id="UP001367508">
    <property type="component" value="Unassembled WGS sequence"/>
</dbReference>
<proteinExistence type="predicted"/>
<sequence>MRNENESRKRKGVGSLQDIKAGQISIPISKKSIASGGTNRPSHDPDVETGDEYPASCYLQQRTFSPGLGRRKSFNKGRASLLTTPRDHIIHERVRGLGVPTVLQADFTSIPKEFFKINRGRDLKRRATENESPIRKAVVVRSSSNQSRNEGPNNPHLVMIIPKTRKWLARPCKAMQYGAFTSMQIVRTLL</sequence>
<dbReference type="AlphaFoldDB" id="A0AAN9JYS5"/>
<evidence type="ECO:0000313" key="2">
    <source>
        <dbReference type="EMBL" id="KAK7306793.1"/>
    </source>
</evidence>
<dbReference type="EMBL" id="JAYMYQ010000011">
    <property type="protein sequence ID" value="KAK7306793.1"/>
    <property type="molecule type" value="Genomic_DNA"/>
</dbReference>
<feature type="region of interest" description="Disordered" evidence="1">
    <location>
        <begin position="1"/>
        <end position="49"/>
    </location>
</feature>
<reference evidence="2 3" key="1">
    <citation type="submission" date="2024-01" db="EMBL/GenBank/DDBJ databases">
        <title>The genomes of 5 underutilized Papilionoideae crops provide insights into root nodulation and disease resistanc.</title>
        <authorList>
            <person name="Jiang F."/>
        </authorList>
    </citation>
    <scope>NUCLEOTIDE SEQUENCE [LARGE SCALE GENOMIC DNA]</scope>
    <source>
        <strain evidence="2">LVBAO_FW01</strain>
        <tissue evidence="2">Leaves</tissue>
    </source>
</reference>
<name>A0AAN9JYS5_CANGL</name>
<gene>
    <name evidence="2" type="ORF">VNO77_44751</name>
</gene>
<evidence type="ECO:0000313" key="3">
    <source>
        <dbReference type="Proteomes" id="UP001367508"/>
    </source>
</evidence>
<accession>A0AAN9JYS5</accession>
<evidence type="ECO:0000256" key="1">
    <source>
        <dbReference type="SAM" id="MobiDB-lite"/>
    </source>
</evidence>
<organism evidence="2 3">
    <name type="scientific">Canavalia gladiata</name>
    <name type="common">Sword bean</name>
    <name type="synonym">Dolichos gladiatus</name>
    <dbReference type="NCBI Taxonomy" id="3824"/>
    <lineage>
        <taxon>Eukaryota</taxon>
        <taxon>Viridiplantae</taxon>
        <taxon>Streptophyta</taxon>
        <taxon>Embryophyta</taxon>
        <taxon>Tracheophyta</taxon>
        <taxon>Spermatophyta</taxon>
        <taxon>Magnoliopsida</taxon>
        <taxon>eudicotyledons</taxon>
        <taxon>Gunneridae</taxon>
        <taxon>Pentapetalae</taxon>
        <taxon>rosids</taxon>
        <taxon>fabids</taxon>
        <taxon>Fabales</taxon>
        <taxon>Fabaceae</taxon>
        <taxon>Papilionoideae</taxon>
        <taxon>50 kb inversion clade</taxon>
        <taxon>NPAAA clade</taxon>
        <taxon>indigoferoid/millettioid clade</taxon>
        <taxon>Phaseoleae</taxon>
        <taxon>Canavalia</taxon>
    </lineage>
</organism>
<comment type="caution">
    <text evidence="2">The sequence shown here is derived from an EMBL/GenBank/DDBJ whole genome shotgun (WGS) entry which is preliminary data.</text>
</comment>
<protein>
    <submittedName>
        <fullName evidence="2">Uncharacterized protein</fullName>
    </submittedName>
</protein>
<feature type="compositionally biased region" description="Low complexity" evidence="1">
    <location>
        <begin position="24"/>
        <end position="35"/>
    </location>
</feature>
<keyword evidence="3" id="KW-1185">Reference proteome</keyword>